<evidence type="ECO:0000313" key="1">
    <source>
        <dbReference type="EMBL" id="SBR75553.1"/>
    </source>
</evidence>
<dbReference type="AlphaFoldDB" id="A0A1A8P2R2"/>
<name>A0A1A8P2R2_9TELE</name>
<organism evidence="1">
    <name type="scientific">Nothobranchius rachovii</name>
    <name type="common">bluefin notho</name>
    <dbReference type="NCBI Taxonomy" id="451742"/>
    <lineage>
        <taxon>Eukaryota</taxon>
        <taxon>Metazoa</taxon>
        <taxon>Chordata</taxon>
        <taxon>Craniata</taxon>
        <taxon>Vertebrata</taxon>
        <taxon>Euteleostomi</taxon>
        <taxon>Actinopterygii</taxon>
        <taxon>Neopterygii</taxon>
        <taxon>Teleostei</taxon>
        <taxon>Neoteleostei</taxon>
        <taxon>Acanthomorphata</taxon>
        <taxon>Ovalentaria</taxon>
        <taxon>Atherinomorphae</taxon>
        <taxon>Cyprinodontiformes</taxon>
        <taxon>Nothobranchiidae</taxon>
        <taxon>Nothobranchius</taxon>
    </lineage>
</organism>
<sequence>SLSLAGLRLRLFFGYSCRRDRTSWQRVRAAVPVSSGWCWFNKNWPEAGDGDSFTKLSGDSHSLPKKALIMHQKRVAVIVYL</sequence>
<feature type="non-terminal residue" evidence="1">
    <location>
        <position position="81"/>
    </location>
</feature>
<accession>A0A1A8P2R2</accession>
<dbReference type="EMBL" id="HAEI01001296">
    <property type="protein sequence ID" value="SBR75553.1"/>
    <property type="molecule type" value="Transcribed_RNA"/>
</dbReference>
<reference evidence="1" key="1">
    <citation type="submission" date="2016-05" db="EMBL/GenBank/DDBJ databases">
        <authorList>
            <person name="Lavstsen T."/>
            <person name="Jespersen J.S."/>
        </authorList>
    </citation>
    <scope>NUCLEOTIDE SEQUENCE</scope>
    <source>
        <tissue evidence="1">Brain</tissue>
    </source>
</reference>
<reference evidence="1" key="2">
    <citation type="submission" date="2016-06" db="EMBL/GenBank/DDBJ databases">
        <title>The genome of a short-lived fish provides insights into sex chromosome evolution and the genetic control of aging.</title>
        <authorList>
            <person name="Reichwald K."/>
            <person name="Felder M."/>
            <person name="Petzold A."/>
            <person name="Koch P."/>
            <person name="Groth M."/>
            <person name="Platzer M."/>
        </authorList>
    </citation>
    <scope>NUCLEOTIDE SEQUENCE</scope>
    <source>
        <tissue evidence="1">Brain</tissue>
    </source>
</reference>
<protein>
    <submittedName>
        <fullName evidence="1">Uncharacterized protein</fullName>
    </submittedName>
</protein>
<feature type="non-terminal residue" evidence="1">
    <location>
        <position position="1"/>
    </location>
</feature>
<proteinExistence type="predicted"/>
<gene>
    <name evidence="1" type="primary">Nfu_g_1_005907</name>
</gene>